<dbReference type="AlphaFoldDB" id="A0A1S6JBJ4"/>
<reference evidence="1 2" key="1">
    <citation type="submission" date="2017-02" db="EMBL/GenBank/DDBJ databases">
        <title>Streptomyces pactum ACT12 Genome sequencing and assembly.</title>
        <authorList>
            <person name="Xue Q."/>
            <person name="Yan X."/>
            <person name="Jia L."/>
            <person name="Yan H."/>
        </authorList>
    </citation>
    <scope>NUCLEOTIDE SEQUENCE [LARGE SCALE GENOMIC DNA]</scope>
    <source>
        <strain evidence="1 2">ACT12</strain>
    </source>
</reference>
<proteinExistence type="predicted"/>
<keyword evidence="2" id="KW-1185">Reference proteome</keyword>
<protein>
    <recommendedName>
        <fullName evidence="3">DUF4062 domain-containing protein</fullName>
    </recommendedName>
</protein>
<gene>
    <name evidence="1" type="ORF">B1H29_21370</name>
</gene>
<sequence length="290" mass="32094">MPFDARVIRVMVASPGDVVAERAFMREQCYRWNAAHAERERTVLLPLMWEYDSAPLLHTNGAQAAINDQMTGRADLLVGIFWSRMGTPTAAHDSGTVEEITALHEAGRPVLLYFSTRPLPSDVDVDQLTKVRAFQSQMEKAGLVRTFDSPEEFGALTYDHLTRVLHDRFGAGPERAGNPTTASEPAARLVAGMEVRADTKGERVLLVIENTGTGAAEAVRFTFKHGFFASPLVTHREPMHGLEAGRKVAIPLASLPVSLFTRERIPQLEVTMSWVEHGHRFTSMQTITTS</sequence>
<evidence type="ECO:0000313" key="2">
    <source>
        <dbReference type="Proteomes" id="UP000189443"/>
    </source>
</evidence>
<evidence type="ECO:0008006" key="3">
    <source>
        <dbReference type="Google" id="ProtNLM"/>
    </source>
</evidence>
<dbReference type="OrthoDB" id="9784936at2"/>
<accession>A0A1S6JBJ4</accession>
<dbReference type="Proteomes" id="UP000189443">
    <property type="component" value="Chromosome"/>
</dbReference>
<dbReference type="RefSeq" id="WP_055417409.1">
    <property type="nucleotide sequence ID" value="NZ_CP019724.1"/>
</dbReference>
<organism evidence="1 2">
    <name type="scientific">Streptomyces pactum</name>
    <dbReference type="NCBI Taxonomy" id="68249"/>
    <lineage>
        <taxon>Bacteria</taxon>
        <taxon>Bacillati</taxon>
        <taxon>Actinomycetota</taxon>
        <taxon>Actinomycetes</taxon>
        <taxon>Kitasatosporales</taxon>
        <taxon>Streptomycetaceae</taxon>
        <taxon>Streptomyces</taxon>
    </lineage>
</organism>
<evidence type="ECO:0000313" key="1">
    <source>
        <dbReference type="EMBL" id="AQS69118.1"/>
    </source>
</evidence>
<name>A0A1S6JBJ4_9ACTN</name>
<dbReference type="KEGG" id="spac:B1H29_21370"/>
<dbReference type="EMBL" id="CP019724">
    <property type="protein sequence ID" value="AQS69118.1"/>
    <property type="molecule type" value="Genomic_DNA"/>
</dbReference>